<dbReference type="SUPFAM" id="SSF52540">
    <property type="entry name" value="P-loop containing nucleoside triphosphate hydrolases"/>
    <property type="match status" value="1"/>
</dbReference>
<dbReference type="Gene3D" id="2.40.50.140">
    <property type="entry name" value="Nucleic acid-binding proteins"/>
    <property type="match status" value="2"/>
</dbReference>
<evidence type="ECO:0000313" key="10">
    <source>
        <dbReference type="Proteomes" id="UP000575985"/>
    </source>
</evidence>
<gene>
    <name evidence="6" type="primary">arc</name>
    <name evidence="9" type="ORF">HNR12_000827</name>
</gene>
<keyword evidence="1 6" id="KW-0547">Nucleotide-binding</keyword>
<evidence type="ECO:0000256" key="5">
    <source>
        <dbReference type="ARBA" id="ARBA00023186"/>
    </source>
</evidence>
<comment type="similarity">
    <text evidence="6 7">Belongs to the AAA ATPase family.</text>
</comment>
<dbReference type="InterPro" id="IPR050168">
    <property type="entry name" value="AAA_ATPase_domain"/>
</dbReference>
<dbReference type="InterPro" id="IPR022482">
    <property type="entry name" value="Proteasome_ATPase"/>
</dbReference>
<proteinExistence type="inferred from homology"/>
<dbReference type="InterPro" id="IPR032501">
    <property type="entry name" value="Prot_ATP_ID_OB_2nd"/>
</dbReference>
<sequence>MADRDDERQTQRDREVAELTAQVSYLEKELSVVRRKLADSPRHVRLLEDRLREAQANLAATNGKNERLAATLKEARDQITALKEEVDRLSQPPSGFGVFLEARDDDTVEIFTNGRKMRVNVSPSVDIDSLRPGQEVMLNEAFNVVEVQSYETIGEVVLLKEFLEGGDRALVISNHDEERIVRLAEPLRDQPVRPGDSLLLEPRSGYVYERIPKSEVEELILEEVPDISYTDIGGLGGQIEMIRDAVELPYLHKDLFYEHRLRPPKGVLLYGPPGCGKTLIAKAVANSLAKQVAEKTGRDVGKSFFLNIKGPELLNKYVGETERHIRLVFQRAREKAGEGTPVIVFFDEMDSIFRTRGSGVSSDVENTIVPQLLSEIDGVEGLENVIVIGASNREDMIDPAILRPGRLDVKIKIERPDAEAARDIFSKYITPDLPLHDDDLAEHGGSAKATVDAMIQRVVERMYAESEENRFLEVTYANGDKEVLYFKDFNSGAMIQNIVDRAKKMAIKDFIDNQSRGIRVSHLLQACVDEFSENEDLPNTTNPDDWARISGKKGERIVYIRTLVSGKKGADSGRSIDTVANTGQYL</sequence>
<dbReference type="Gene3D" id="3.40.50.300">
    <property type="entry name" value="P-loop containing nucleotide triphosphate hydrolases"/>
    <property type="match status" value="1"/>
</dbReference>
<protein>
    <recommendedName>
        <fullName evidence="6">AAA ATPase forming ring-shaped complexes</fullName>
        <shortName evidence="6">ARC</shortName>
    </recommendedName>
</protein>
<organism evidence="9 10">
    <name type="scientific">Streptomonospora nanhaiensis</name>
    <dbReference type="NCBI Taxonomy" id="1323731"/>
    <lineage>
        <taxon>Bacteria</taxon>
        <taxon>Bacillati</taxon>
        <taxon>Actinomycetota</taxon>
        <taxon>Actinomycetes</taxon>
        <taxon>Streptosporangiales</taxon>
        <taxon>Nocardiopsidaceae</taxon>
        <taxon>Streptomonospora</taxon>
    </lineage>
</organism>
<dbReference type="InterPro" id="IPR027417">
    <property type="entry name" value="P-loop_NTPase"/>
</dbReference>
<dbReference type="NCBIfam" id="TIGR03689">
    <property type="entry name" value="pup_AAA"/>
    <property type="match status" value="1"/>
</dbReference>
<reference evidence="9 10" key="1">
    <citation type="submission" date="2020-07" db="EMBL/GenBank/DDBJ databases">
        <title>Sequencing the genomes of 1000 actinobacteria strains.</title>
        <authorList>
            <person name="Klenk H.-P."/>
        </authorList>
    </citation>
    <scope>NUCLEOTIDE SEQUENCE [LARGE SCALE GENOMIC DNA]</scope>
    <source>
        <strain evidence="9 10">DSM 45927</strain>
    </source>
</reference>
<dbReference type="Proteomes" id="UP000575985">
    <property type="component" value="Unassembled WGS sequence"/>
</dbReference>
<dbReference type="GO" id="GO:0010498">
    <property type="term" value="P:proteasomal protein catabolic process"/>
    <property type="evidence" value="ECO:0007669"/>
    <property type="project" value="InterPro"/>
</dbReference>
<dbReference type="Gene3D" id="1.20.5.170">
    <property type="match status" value="1"/>
</dbReference>
<dbReference type="SMART" id="SM00382">
    <property type="entry name" value="AAA"/>
    <property type="match status" value="1"/>
</dbReference>
<feature type="domain" description="AAA+ ATPase" evidence="8">
    <location>
        <begin position="263"/>
        <end position="417"/>
    </location>
</feature>
<dbReference type="PANTHER" id="PTHR23077:SF144">
    <property type="entry name" value="PROTEASOME-ASSOCIATED ATPASE"/>
    <property type="match status" value="1"/>
</dbReference>
<evidence type="ECO:0000256" key="2">
    <source>
        <dbReference type="ARBA" id="ARBA00022840"/>
    </source>
</evidence>
<dbReference type="Gene3D" id="1.10.8.60">
    <property type="match status" value="1"/>
</dbReference>
<dbReference type="Pfam" id="PF16450">
    <property type="entry name" value="Prot_ATP_ID_OB_C"/>
    <property type="match status" value="1"/>
</dbReference>
<name>A0A853BHP9_9ACTN</name>
<keyword evidence="10" id="KW-1185">Reference proteome</keyword>
<dbReference type="InterPro" id="IPR012340">
    <property type="entry name" value="NA-bd_OB-fold"/>
</dbReference>
<dbReference type="EMBL" id="JACCFO010000001">
    <property type="protein sequence ID" value="NYI94550.1"/>
    <property type="molecule type" value="Genomic_DNA"/>
</dbReference>
<dbReference type="AlphaFoldDB" id="A0A853BHP9"/>
<dbReference type="InterPro" id="IPR003959">
    <property type="entry name" value="ATPase_AAA_core"/>
</dbReference>
<evidence type="ECO:0000313" key="9">
    <source>
        <dbReference type="EMBL" id="NYI94550.1"/>
    </source>
</evidence>
<dbReference type="GO" id="GO:0000502">
    <property type="term" value="C:proteasome complex"/>
    <property type="evidence" value="ECO:0007669"/>
    <property type="project" value="UniProtKB-KW"/>
</dbReference>
<dbReference type="InterPro" id="IPR041626">
    <property type="entry name" value="Prot_ATP_ID_OB_N"/>
</dbReference>
<dbReference type="HAMAP" id="MF_02112">
    <property type="entry name" value="ARC_ATPase"/>
    <property type="match status" value="1"/>
</dbReference>
<evidence type="ECO:0000256" key="6">
    <source>
        <dbReference type="HAMAP-Rule" id="MF_02112"/>
    </source>
</evidence>
<dbReference type="PROSITE" id="PS00674">
    <property type="entry name" value="AAA"/>
    <property type="match status" value="1"/>
</dbReference>
<feature type="binding site" evidence="6">
    <location>
        <begin position="274"/>
        <end position="279"/>
    </location>
    <ligand>
        <name>ATP</name>
        <dbReference type="ChEBI" id="CHEBI:30616"/>
    </ligand>
</feature>
<dbReference type="FunFam" id="3.40.50.300:FF:000155">
    <property type="entry name" value="AAA ATPase forming ring-shaped complexes"/>
    <property type="match status" value="1"/>
</dbReference>
<keyword evidence="5" id="KW-0143">Chaperone</keyword>
<dbReference type="InterPro" id="IPR003960">
    <property type="entry name" value="ATPase_AAA_CS"/>
</dbReference>
<dbReference type="InterPro" id="IPR003593">
    <property type="entry name" value="AAA+_ATPase"/>
</dbReference>
<evidence type="ECO:0000256" key="1">
    <source>
        <dbReference type="ARBA" id="ARBA00022741"/>
    </source>
</evidence>
<evidence type="ECO:0000256" key="4">
    <source>
        <dbReference type="ARBA" id="ARBA00023054"/>
    </source>
</evidence>
<evidence type="ECO:0000259" key="8">
    <source>
        <dbReference type="SMART" id="SM00382"/>
    </source>
</evidence>
<dbReference type="Pfam" id="PF00004">
    <property type="entry name" value="AAA"/>
    <property type="match status" value="1"/>
</dbReference>
<feature type="coiled-coil region" evidence="6">
    <location>
        <begin position="16"/>
        <end position="92"/>
    </location>
</feature>
<comment type="caution">
    <text evidence="9">The sequence shown here is derived from an EMBL/GenBank/DDBJ whole genome shotgun (WGS) entry which is preliminary data.</text>
</comment>
<dbReference type="GO" id="GO:0019941">
    <property type="term" value="P:modification-dependent protein catabolic process"/>
    <property type="evidence" value="ECO:0007669"/>
    <property type="project" value="InterPro"/>
</dbReference>
<dbReference type="GO" id="GO:0016887">
    <property type="term" value="F:ATP hydrolysis activity"/>
    <property type="evidence" value="ECO:0007669"/>
    <property type="project" value="UniProtKB-UniRule"/>
</dbReference>
<accession>A0A853BHP9</accession>
<comment type="subunit">
    <text evidence="6">Homohexamer. Assembles into a hexameric ring structure.</text>
</comment>
<keyword evidence="3 9" id="KW-0647">Proteasome</keyword>
<dbReference type="Pfam" id="PF17758">
    <property type="entry name" value="Prot_ATP_ID_OB_N"/>
    <property type="match status" value="1"/>
</dbReference>
<keyword evidence="2 6" id="KW-0067">ATP-binding</keyword>
<keyword evidence="4 6" id="KW-0175">Coiled coil</keyword>
<evidence type="ECO:0000256" key="3">
    <source>
        <dbReference type="ARBA" id="ARBA00022942"/>
    </source>
</evidence>
<dbReference type="GO" id="GO:0005524">
    <property type="term" value="F:ATP binding"/>
    <property type="evidence" value="ECO:0007669"/>
    <property type="project" value="UniProtKB-UniRule"/>
</dbReference>
<dbReference type="PANTHER" id="PTHR23077">
    <property type="entry name" value="AAA-FAMILY ATPASE"/>
    <property type="match status" value="1"/>
</dbReference>
<evidence type="ECO:0000256" key="7">
    <source>
        <dbReference type="RuleBase" id="RU003651"/>
    </source>
</evidence>